<dbReference type="EMBL" id="MU004502">
    <property type="protein sequence ID" value="KAF2649214.1"/>
    <property type="molecule type" value="Genomic_DNA"/>
</dbReference>
<organism evidence="2 3">
    <name type="scientific">Lophiostoma macrostomum CBS 122681</name>
    <dbReference type="NCBI Taxonomy" id="1314788"/>
    <lineage>
        <taxon>Eukaryota</taxon>
        <taxon>Fungi</taxon>
        <taxon>Dikarya</taxon>
        <taxon>Ascomycota</taxon>
        <taxon>Pezizomycotina</taxon>
        <taxon>Dothideomycetes</taxon>
        <taxon>Pleosporomycetidae</taxon>
        <taxon>Pleosporales</taxon>
        <taxon>Lophiostomataceae</taxon>
        <taxon>Lophiostoma</taxon>
    </lineage>
</organism>
<dbReference type="Proteomes" id="UP000799324">
    <property type="component" value="Unassembled WGS sequence"/>
</dbReference>
<reference evidence="2" key="1">
    <citation type="journal article" date="2020" name="Stud. Mycol.">
        <title>101 Dothideomycetes genomes: a test case for predicting lifestyles and emergence of pathogens.</title>
        <authorList>
            <person name="Haridas S."/>
            <person name="Albert R."/>
            <person name="Binder M."/>
            <person name="Bloem J."/>
            <person name="Labutti K."/>
            <person name="Salamov A."/>
            <person name="Andreopoulos B."/>
            <person name="Baker S."/>
            <person name="Barry K."/>
            <person name="Bills G."/>
            <person name="Bluhm B."/>
            <person name="Cannon C."/>
            <person name="Castanera R."/>
            <person name="Culley D."/>
            <person name="Daum C."/>
            <person name="Ezra D."/>
            <person name="Gonzalez J."/>
            <person name="Henrissat B."/>
            <person name="Kuo A."/>
            <person name="Liang C."/>
            <person name="Lipzen A."/>
            <person name="Lutzoni F."/>
            <person name="Magnuson J."/>
            <person name="Mondo S."/>
            <person name="Nolan M."/>
            <person name="Ohm R."/>
            <person name="Pangilinan J."/>
            <person name="Park H.-J."/>
            <person name="Ramirez L."/>
            <person name="Alfaro M."/>
            <person name="Sun H."/>
            <person name="Tritt A."/>
            <person name="Yoshinaga Y."/>
            <person name="Zwiers L.-H."/>
            <person name="Turgeon B."/>
            <person name="Goodwin S."/>
            <person name="Spatafora J."/>
            <person name="Crous P."/>
            <person name="Grigoriev I."/>
        </authorList>
    </citation>
    <scope>NUCLEOTIDE SEQUENCE</scope>
    <source>
        <strain evidence="2">CBS 122681</strain>
    </source>
</reference>
<feature type="region of interest" description="Disordered" evidence="1">
    <location>
        <begin position="47"/>
        <end position="114"/>
    </location>
</feature>
<name>A0A6A6SSN6_9PLEO</name>
<accession>A0A6A6SSN6</accession>
<evidence type="ECO:0000256" key="1">
    <source>
        <dbReference type="SAM" id="MobiDB-lite"/>
    </source>
</evidence>
<feature type="compositionally biased region" description="Gly residues" evidence="1">
    <location>
        <begin position="98"/>
        <end position="114"/>
    </location>
</feature>
<keyword evidence="3" id="KW-1185">Reference proteome</keyword>
<dbReference type="AlphaFoldDB" id="A0A6A6SSN6"/>
<evidence type="ECO:0000313" key="3">
    <source>
        <dbReference type="Proteomes" id="UP000799324"/>
    </source>
</evidence>
<sequence>MDPNKKTDKGNGAADPKPAAAPAPASKQNAAQLNEYRAKIVAGAIERLEELDPEMTERGREGSQDQETSGGKEGGGGEERQEREQKGGNEEMGKDEGGLGNGIGMGMGVGRNNI</sequence>
<evidence type="ECO:0000313" key="2">
    <source>
        <dbReference type="EMBL" id="KAF2649214.1"/>
    </source>
</evidence>
<feature type="compositionally biased region" description="Low complexity" evidence="1">
    <location>
        <begin position="13"/>
        <end position="31"/>
    </location>
</feature>
<proteinExistence type="predicted"/>
<feature type="region of interest" description="Disordered" evidence="1">
    <location>
        <begin position="1"/>
        <end position="31"/>
    </location>
</feature>
<gene>
    <name evidence="2" type="ORF">K491DRAFT_783522</name>
</gene>
<feature type="compositionally biased region" description="Basic and acidic residues" evidence="1">
    <location>
        <begin position="75"/>
        <end position="97"/>
    </location>
</feature>
<protein>
    <submittedName>
        <fullName evidence="2">Uncharacterized protein</fullName>
    </submittedName>
</protein>
<feature type="compositionally biased region" description="Basic and acidic residues" evidence="1">
    <location>
        <begin position="47"/>
        <end position="63"/>
    </location>
</feature>